<dbReference type="Gene3D" id="1.10.510.10">
    <property type="entry name" value="Transferase(Phosphotransferase) domain 1"/>
    <property type="match status" value="2"/>
</dbReference>
<keyword evidence="3 6" id="KW-0547">Nucleotide-binding</keyword>
<keyword evidence="2" id="KW-0808">Transferase</keyword>
<dbReference type="Pfam" id="PF00069">
    <property type="entry name" value="Pkinase"/>
    <property type="match status" value="1"/>
</dbReference>
<dbReference type="InterPro" id="IPR001245">
    <property type="entry name" value="Ser-Thr/Tyr_kinase_cat_dom"/>
</dbReference>
<evidence type="ECO:0000256" key="6">
    <source>
        <dbReference type="PROSITE-ProRule" id="PRU10141"/>
    </source>
</evidence>
<dbReference type="SMART" id="SM00220">
    <property type="entry name" value="S_TKc"/>
    <property type="match status" value="1"/>
</dbReference>
<evidence type="ECO:0000256" key="3">
    <source>
        <dbReference type="ARBA" id="ARBA00022741"/>
    </source>
</evidence>
<dbReference type="InterPro" id="IPR000719">
    <property type="entry name" value="Prot_kinase_dom"/>
</dbReference>
<protein>
    <recommendedName>
        <fullName evidence="8">Protein kinase domain-containing protein</fullName>
    </recommendedName>
</protein>
<dbReference type="PROSITE" id="PS00107">
    <property type="entry name" value="PROTEIN_KINASE_ATP"/>
    <property type="match status" value="1"/>
</dbReference>
<evidence type="ECO:0000256" key="1">
    <source>
        <dbReference type="ARBA" id="ARBA00022527"/>
    </source>
</evidence>
<dbReference type="InterPro" id="IPR051681">
    <property type="entry name" value="Ser/Thr_Kinases-Pseudokinases"/>
</dbReference>
<evidence type="ECO:0000313" key="9">
    <source>
        <dbReference type="EMBL" id="CAD8927996.1"/>
    </source>
</evidence>
<dbReference type="PANTHER" id="PTHR44329:SF289">
    <property type="entry name" value="SERINE_THREONINE-PROTEIN KINASE VIK"/>
    <property type="match status" value="1"/>
</dbReference>
<accession>A0A7S1GFZ9</accession>
<organism evidence="9">
    <name type="scientific">Picochlorum oklahomense</name>
    <dbReference type="NCBI Taxonomy" id="249345"/>
    <lineage>
        <taxon>Eukaryota</taxon>
        <taxon>Viridiplantae</taxon>
        <taxon>Chlorophyta</taxon>
        <taxon>core chlorophytes</taxon>
        <taxon>Trebouxiophyceae</taxon>
        <taxon>Trebouxiophyceae incertae sedis</taxon>
        <taxon>Picochlorum</taxon>
    </lineage>
</organism>
<dbReference type="InterPro" id="IPR011009">
    <property type="entry name" value="Kinase-like_dom_sf"/>
</dbReference>
<dbReference type="AlphaFoldDB" id="A0A7S1GFZ9"/>
<evidence type="ECO:0000256" key="2">
    <source>
        <dbReference type="ARBA" id="ARBA00022679"/>
    </source>
</evidence>
<evidence type="ECO:0000256" key="5">
    <source>
        <dbReference type="ARBA" id="ARBA00022840"/>
    </source>
</evidence>
<feature type="domain" description="Protein kinase" evidence="8">
    <location>
        <begin position="62"/>
        <end position="403"/>
    </location>
</feature>
<feature type="binding site" evidence="6">
    <location>
        <position position="90"/>
    </location>
    <ligand>
        <name>ATP</name>
        <dbReference type="ChEBI" id="CHEBI:30616"/>
    </ligand>
</feature>
<dbReference type="Pfam" id="PF07714">
    <property type="entry name" value="PK_Tyr_Ser-Thr"/>
    <property type="match status" value="1"/>
</dbReference>
<proteinExistence type="inferred from homology"/>
<dbReference type="SUPFAM" id="SSF56112">
    <property type="entry name" value="Protein kinase-like (PK-like)"/>
    <property type="match status" value="1"/>
</dbReference>
<dbReference type="GO" id="GO:0005524">
    <property type="term" value="F:ATP binding"/>
    <property type="evidence" value="ECO:0007669"/>
    <property type="project" value="UniProtKB-UniRule"/>
</dbReference>
<reference evidence="9" key="1">
    <citation type="submission" date="2021-01" db="EMBL/GenBank/DDBJ databases">
        <authorList>
            <person name="Corre E."/>
            <person name="Pelletier E."/>
            <person name="Niang G."/>
            <person name="Scheremetjew M."/>
            <person name="Finn R."/>
            <person name="Kale V."/>
            <person name="Holt S."/>
            <person name="Cochrane G."/>
            <person name="Meng A."/>
            <person name="Brown T."/>
            <person name="Cohen L."/>
        </authorList>
    </citation>
    <scope>NUCLEOTIDE SEQUENCE</scope>
    <source>
        <strain evidence="9">CCMP2329</strain>
    </source>
</reference>
<dbReference type="InterPro" id="IPR017441">
    <property type="entry name" value="Protein_kinase_ATP_BS"/>
</dbReference>
<evidence type="ECO:0000256" key="4">
    <source>
        <dbReference type="ARBA" id="ARBA00022777"/>
    </source>
</evidence>
<gene>
    <name evidence="9" type="ORF">POKL1161_LOCUS349</name>
</gene>
<comment type="similarity">
    <text evidence="7">Belongs to the protein kinase superfamily.</text>
</comment>
<dbReference type="PROSITE" id="PS50011">
    <property type="entry name" value="PROTEIN_KINASE_DOM"/>
    <property type="match status" value="1"/>
</dbReference>
<dbReference type="EMBL" id="HBFV01000519">
    <property type="protein sequence ID" value="CAD8927996.1"/>
    <property type="molecule type" value="Transcribed_RNA"/>
</dbReference>
<dbReference type="PIRSF" id="PIRSF000654">
    <property type="entry name" value="Integrin-linked_kinase"/>
    <property type="match status" value="1"/>
</dbReference>
<keyword evidence="5 6" id="KW-0067">ATP-binding</keyword>
<dbReference type="PROSITE" id="PS00108">
    <property type="entry name" value="PROTEIN_KINASE_ST"/>
    <property type="match status" value="1"/>
</dbReference>
<dbReference type="PANTHER" id="PTHR44329">
    <property type="entry name" value="SERINE/THREONINE-PROTEIN KINASE TNNI3K-RELATED"/>
    <property type="match status" value="1"/>
</dbReference>
<evidence type="ECO:0000259" key="8">
    <source>
        <dbReference type="PROSITE" id="PS50011"/>
    </source>
</evidence>
<name>A0A7S1GFZ9_9CHLO</name>
<keyword evidence="1 7" id="KW-0723">Serine/threonine-protein kinase</keyword>
<sequence>MGKKKLSGASGASGETHASAEELEARGWKRAGSVTFSRPKVGVGYKSIRDLMGEEYIDYLDLSIKNKLGEGAFANVFLAKLIDGTEVAVKMLKHEHLKNEEEIFLFLKEIKTLKKLHHRNIVQLIGMGGVQDQKGKVIELFVVTEVLKGGTLRRLVQDQMITVHHKQYSIYEATLWCLGVAKALQYLHKATPKVIHRDLKLENVILTVSPRTRKKGEEIVAKLADFGLATLLEKHTKDLYSDIVDEVMKKPEAMWSSLTRTRSNKVVALLEKMQSMSSYGSPSNDESMYSGYAEATGVAGSYGYMAPEVFLNQTYTEKVDIFSFGVLMYNLCYRVIPSLMIMSNGDTQDMVVYAKQVADGFRQPLSDEKIPKHLNEIIESCWSHDPDDRPSATKVVDMLTAVLESEVLDPDEPVGGCCCIVS</sequence>
<evidence type="ECO:0000256" key="7">
    <source>
        <dbReference type="RuleBase" id="RU000304"/>
    </source>
</evidence>
<keyword evidence="4" id="KW-0418">Kinase</keyword>
<dbReference type="InterPro" id="IPR008271">
    <property type="entry name" value="Ser/Thr_kinase_AS"/>
</dbReference>
<dbReference type="GO" id="GO:0004674">
    <property type="term" value="F:protein serine/threonine kinase activity"/>
    <property type="evidence" value="ECO:0007669"/>
    <property type="project" value="UniProtKB-KW"/>
</dbReference>